<gene>
    <name evidence="3" type="ORF">A2Y75_01755</name>
</gene>
<organism evidence="3 4">
    <name type="scientific">Candidatus Solincola sediminis</name>
    <dbReference type="NCBI Taxonomy" id="1797199"/>
    <lineage>
        <taxon>Bacteria</taxon>
        <taxon>Bacillati</taxon>
        <taxon>Actinomycetota</taxon>
        <taxon>Candidatus Geothermincolia</taxon>
        <taxon>Candidatus Geothermincolales</taxon>
        <taxon>Candidatus Geothermincolaceae</taxon>
        <taxon>Candidatus Solincola</taxon>
    </lineage>
</organism>
<dbReference type="InterPro" id="IPR000286">
    <property type="entry name" value="HDACs"/>
</dbReference>
<accession>A0A1F2WR04</accession>
<evidence type="ECO:0000256" key="1">
    <source>
        <dbReference type="ARBA" id="ARBA00005947"/>
    </source>
</evidence>
<proteinExistence type="inferred from homology"/>
<comment type="caution">
    <text evidence="3">The sequence shown here is derived from an EMBL/GenBank/DDBJ whole genome shotgun (WGS) entry which is preliminary data.</text>
</comment>
<name>A0A1F2WR04_9ACTN</name>
<dbReference type="GO" id="GO:0040029">
    <property type="term" value="P:epigenetic regulation of gene expression"/>
    <property type="evidence" value="ECO:0007669"/>
    <property type="project" value="TreeGrafter"/>
</dbReference>
<dbReference type="InterPro" id="IPR037138">
    <property type="entry name" value="His_deacetylse_dom_sf"/>
</dbReference>
<evidence type="ECO:0000313" key="4">
    <source>
        <dbReference type="Proteomes" id="UP000177876"/>
    </source>
</evidence>
<dbReference type="InterPro" id="IPR023801">
    <property type="entry name" value="His_deacetylse_dom"/>
</dbReference>
<evidence type="ECO:0000259" key="2">
    <source>
        <dbReference type="Pfam" id="PF00850"/>
    </source>
</evidence>
<comment type="similarity">
    <text evidence="1">Belongs to the histone deacetylase family.</text>
</comment>
<dbReference type="Gene3D" id="3.40.800.20">
    <property type="entry name" value="Histone deacetylase domain"/>
    <property type="match status" value="1"/>
</dbReference>
<dbReference type="AlphaFoldDB" id="A0A1F2WR04"/>
<dbReference type="Pfam" id="PF00850">
    <property type="entry name" value="Hist_deacetyl"/>
    <property type="match status" value="1"/>
</dbReference>
<evidence type="ECO:0000313" key="3">
    <source>
        <dbReference type="EMBL" id="OFW59226.1"/>
    </source>
</evidence>
<dbReference type="GO" id="GO:0004407">
    <property type="term" value="F:histone deacetylase activity"/>
    <property type="evidence" value="ECO:0007669"/>
    <property type="project" value="TreeGrafter"/>
</dbReference>
<dbReference type="InterPro" id="IPR023696">
    <property type="entry name" value="Ureohydrolase_dom_sf"/>
</dbReference>
<dbReference type="PRINTS" id="PR01270">
    <property type="entry name" value="HDASUPER"/>
</dbReference>
<dbReference type="STRING" id="1797197.A2Y75_01755"/>
<sequence length="293" mass="31694">MGSRPGEAQYELAIVYHPIFSTEGYPTLRERVAPAFEELQARGLLELSGVRVLKPEPADEELVKKVHTESHLRSVSVSGYYEVALLSAGSAVMGAREIAASRAANTFCFVGAAGHHASADGFWGFCYLNDVAIAIESLRETRDAHRFAILDIDPHFGDGTRDILGSDPDVLHLNFHSGYPIGREEGTNNVDYALPHEASDERFLAQVDNALTAALAFSPELLFIVFGHDSHRDDYGGFALGDEAYRAFAEKVKAAFPRRVCYVLSGGSSPRVARLAIGDVVEVLAGTTRTGGP</sequence>
<reference evidence="3 4" key="1">
    <citation type="journal article" date="2016" name="Nat. Commun.">
        <title>Thousands of microbial genomes shed light on interconnected biogeochemical processes in an aquifer system.</title>
        <authorList>
            <person name="Anantharaman K."/>
            <person name="Brown C.T."/>
            <person name="Hug L.A."/>
            <person name="Sharon I."/>
            <person name="Castelle C.J."/>
            <person name="Probst A.J."/>
            <person name="Thomas B.C."/>
            <person name="Singh A."/>
            <person name="Wilkins M.J."/>
            <person name="Karaoz U."/>
            <person name="Brodie E.L."/>
            <person name="Williams K.H."/>
            <person name="Hubbard S.S."/>
            <person name="Banfield J.F."/>
        </authorList>
    </citation>
    <scope>NUCLEOTIDE SEQUENCE [LARGE SCALE GENOMIC DNA]</scope>
</reference>
<dbReference type="EMBL" id="MELK01000017">
    <property type="protein sequence ID" value="OFW59226.1"/>
    <property type="molecule type" value="Genomic_DNA"/>
</dbReference>
<protein>
    <recommendedName>
        <fullName evidence="2">Histone deacetylase domain-containing protein</fullName>
    </recommendedName>
</protein>
<dbReference type="PANTHER" id="PTHR10625">
    <property type="entry name" value="HISTONE DEACETYLASE HDAC1-RELATED"/>
    <property type="match status" value="1"/>
</dbReference>
<feature type="domain" description="Histone deacetylase" evidence="2">
    <location>
        <begin position="78"/>
        <end position="282"/>
    </location>
</feature>
<dbReference type="Proteomes" id="UP000177876">
    <property type="component" value="Unassembled WGS sequence"/>
</dbReference>
<dbReference type="SUPFAM" id="SSF52768">
    <property type="entry name" value="Arginase/deacetylase"/>
    <property type="match status" value="1"/>
</dbReference>